<dbReference type="Gene3D" id="2.40.30.30">
    <property type="entry name" value="Riboflavin kinase-like"/>
    <property type="match status" value="1"/>
</dbReference>
<organism evidence="9 10">
    <name type="scientific">Blastococcus brunescens</name>
    <dbReference type="NCBI Taxonomy" id="1564165"/>
    <lineage>
        <taxon>Bacteria</taxon>
        <taxon>Bacillati</taxon>
        <taxon>Actinomycetota</taxon>
        <taxon>Actinomycetes</taxon>
        <taxon>Geodermatophilales</taxon>
        <taxon>Geodermatophilaceae</taxon>
        <taxon>Blastococcus</taxon>
    </lineage>
</organism>
<protein>
    <recommendedName>
        <fullName evidence="1">riboflavin kinase</fullName>
        <ecNumber evidence="1">2.7.1.26</ecNumber>
    </recommendedName>
</protein>
<dbReference type="SMART" id="SM00904">
    <property type="entry name" value="Flavokinase"/>
    <property type="match status" value="1"/>
</dbReference>
<dbReference type="Pfam" id="PF01687">
    <property type="entry name" value="Flavokinase"/>
    <property type="match status" value="1"/>
</dbReference>
<dbReference type="GO" id="GO:0016301">
    <property type="term" value="F:kinase activity"/>
    <property type="evidence" value="ECO:0007669"/>
    <property type="project" value="UniProtKB-KW"/>
</dbReference>
<name>A0ABZ1AVB8_9ACTN</name>
<dbReference type="EMBL" id="CP141261">
    <property type="protein sequence ID" value="WRL62497.1"/>
    <property type="molecule type" value="Genomic_DNA"/>
</dbReference>
<keyword evidence="5" id="KW-0547">Nucleotide-binding</keyword>
<dbReference type="RefSeq" id="WP_324273851.1">
    <property type="nucleotide sequence ID" value="NZ_CP141261.1"/>
</dbReference>
<keyword evidence="3" id="KW-0288">FMN</keyword>
<evidence type="ECO:0000256" key="1">
    <source>
        <dbReference type="ARBA" id="ARBA00012105"/>
    </source>
</evidence>
<accession>A0ABZ1AVB8</accession>
<dbReference type="InterPro" id="IPR023468">
    <property type="entry name" value="Riboflavin_kinase"/>
</dbReference>
<evidence type="ECO:0000256" key="5">
    <source>
        <dbReference type="ARBA" id="ARBA00022741"/>
    </source>
</evidence>
<keyword evidence="6" id="KW-0067">ATP-binding</keyword>
<dbReference type="SUPFAM" id="SSF82114">
    <property type="entry name" value="Riboflavin kinase-like"/>
    <property type="match status" value="1"/>
</dbReference>
<reference evidence="9 10" key="1">
    <citation type="submission" date="2023-12" db="EMBL/GenBank/DDBJ databases">
        <title>Blastococcus brunescens sp. nov., an actonobacterium isolated from sandstone collected in sahara desert.</title>
        <authorList>
            <person name="Gtari M."/>
            <person name="Ghodhbane F."/>
        </authorList>
    </citation>
    <scope>NUCLEOTIDE SEQUENCE [LARGE SCALE GENOMIC DNA]</scope>
    <source>
        <strain evidence="9 10">BMG 8361</strain>
    </source>
</reference>
<evidence type="ECO:0000256" key="6">
    <source>
        <dbReference type="ARBA" id="ARBA00022840"/>
    </source>
</evidence>
<evidence type="ECO:0000259" key="8">
    <source>
        <dbReference type="SMART" id="SM00904"/>
    </source>
</evidence>
<evidence type="ECO:0000313" key="9">
    <source>
        <dbReference type="EMBL" id="WRL62497.1"/>
    </source>
</evidence>
<evidence type="ECO:0000256" key="7">
    <source>
        <dbReference type="ARBA" id="ARBA00047880"/>
    </source>
</evidence>
<keyword evidence="10" id="KW-1185">Reference proteome</keyword>
<dbReference type="PANTHER" id="PTHR22749:SF6">
    <property type="entry name" value="RIBOFLAVIN KINASE"/>
    <property type="match status" value="1"/>
</dbReference>
<proteinExistence type="predicted"/>
<sequence>MGTNPTFQGSRRTVEAFVLDFEGDLYGEHVGVEFARRLRPMAAFPDVAALVAAMDTDVADTRRILGLQD</sequence>
<evidence type="ECO:0000313" key="10">
    <source>
        <dbReference type="Proteomes" id="UP001324287"/>
    </source>
</evidence>
<dbReference type="PANTHER" id="PTHR22749">
    <property type="entry name" value="RIBOFLAVIN KINASE/FMN ADENYLYLTRANSFERASE"/>
    <property type="match status" value="1"/>
</dbReference>
<dbReference type="Proteomes" id="UP001324287">
    <property type="component" value="Chromosome"/>
</dbReference>
<evidence type="ECO:0000256" key="3">
    <source>
        <dbReference type="ARBA" id="ARBA00022643"/>
    </source>
</evidence>
<gene>
    <name evidence="9" type="ORF">U6N30_21170</name>
</gene>
<keyword evidence="2" id="KW-0285">Flavoprotein</keyword>
<comment type="catalytic activity">
    <reaction evidence="7">
        <text>riboflavin + ATP = FMN + ADP + H(+)</text>
        <dbReference type="Rhea" id="RHEA:14357"/>
        <dbReference type="ChEBI" id="CHEBI:15378"/>
        <dbReference type="ChEBI" id="CHEBI:30616"/>
        <dbReference type="ChEBI" id="CHEBI:57986"/>
        <dbReference type="ChEBI" id="CHEBI:58210"/>
        <dbReference type="ChEBI" id="CHEBI:456216"/>
        <dbReference type="EC" id="2.7.1.26"/>
    </reaction>
</comment>
<dbReference type="EC" id="2.7.1.26" evidence="1"/>
<dbReference type="InterPro" id="IPR015865">
    <property type="entry name" value="Riboflavin_kinase_bac/euk"/>
</dbReference>
<keyword evidence="4" id="KW-0808">Transferase</keyword>
<dbReference type="InterPro" id="IPR023465">
    <property type="entry name" value="Riboflavin_kinase_dom_sf"/>
</dbReference>
<evidence type="ECO:0000256" key="4">
    <source>
        <dbReference type="ARBA" id="ARBA00022679"/>
    </source>
</evidence>
<evidence type="ECO:0000256" key="2">
    <source>
        <dbReference type="ARBA" id="ARBA00022630"/>
    </source>
</evidence>
<feature type="domain" description="Riboflavin kinase" evidence="8">
    <location>
        <begin position="1"/>
        <end position="66"/>
    </location>
</feature>
<keyword evidence="9" id="KW-0418">Kinase</keyword>